<dbReference type="GO" id="GO:0070652">
    <property type="term" value="C:HAUS complex"/>
    <property type="evidence" value="ECO:0007669"/>
    <property type="project" value="InterPro"/>
</dbReference>
<keyword evidence="1" id="KW-0175">Coiled coil</keyword>
<comment type="caution">
    <text evidence="2">The sequence shown here is derived from an EMBL/GenBank/DDBJ whole genome shotgun (WGS) entry which is preliminary data.</text>
</comment>
<dbReference type="PANTHER" id="PTHR34968:SF1">
    <property type="entry name" value="AUGMIN SUBUNIT 5"/>
    <property type="match status" value="1"/>
</dbReference>
<evidence type="ECO:0000313" key="2">
    <source>
        <dbReference type="EMBL" id="KAG0451106.1"/>
    </source>
</evidence>
<reference evidence="2 3" key="1">
    <citation type="journal article" date="2020" name="Nat. Food">
        <title>A phased Vanilla planifolia genome enables genetic improvement of flavour and production.</title>
        <authorList>
            <person name="Hasing T."/>
            <person name="Tang H."/>
            <person name="Brym M."/>
            <person name="Khazi F."/>
            <person name="Huang T."/>
            <person name="Chambers A.H."/>
        </authorList>
    </citation>
    <scope>NUCLEOTIDE SEQUENCE [LARGE SCALE GENOMIC DNA]</scope>
    <source>
        <tissue evidence="2">Leaf</tissue>
    </source>
</reference>
<dbReference type="GO" id="GO:0051225">
    <property type="term" value="P:spindle assembly"/>
    <property type="evidence" value="ECO:0007669"/>
    <property type="project" value="InterPro"/>
</dbReference>
<dbReference type="PANTHER" id="PTHR34968">
    <property type="entry name" value="AUGMIN SUBUNIT 5"/>
    <property type="match status" value="1"/>
</dbReference>
<dbReference type="InterPro" id="IPR029131">
    <property type="entry name" value="HAUS5"/>
</dbReference>
<proteinExistence type="predicted"/>
<accession>A0A835U9H1</accession>
<dbReference type="EMBL" id="JADCNL010000076">
    <property type="protein sequence ID" value="KAG0451106.1"/>
    <property type="molecule type" value="Genomic_DNA"/>
</dbReference>
<protein>
    <submittedName>
        <fullName evidence="2">Uncharacterized protein</fullName>
    </submittedName>
</protein>
<dbReference type="GO" id="GO:0005876">
    <property type="term" value="C:spindle microtubule"/>
    <property type="evidence" value="ECO:0007669"/>
    <property type="project" value="InterPro"/>
</dbReference>
<gene>
    <name evidence="2" type="ORF">HPP92_026595</name>
</gene>
<dbReference type="Proteomes" id="UP000636800">
    <property type="component" value="Unassembled WGS sequence"/>
</dbReference>
<feature type="coiled-coil region" evidence="1">
    <location>
        <begin position="4"/>
        <end position="76"/>
    </location>
</feature>
<dbReference type="AlphaFoldDB" id="A0A835U9H1"/>
<evidence type="ECO:0000256" key="1">
    <source>
        <dbReference type="SAM" id="Coils"/>
    </source>
</evidence>
<dbReference type="OrthoDB" id="2017408at2759"/>
<dbReference type="InterPro" id="IPR044706">
    <property type="entry name" value="AUG5_plant"/>
</dbReference>
<organism evidence="2 3">
    <name type="scientific">Vanilla planifolia</name>
    <name type="common">Vanilla</name>
    <dbReference type="NCBI Taxonomy" id="51239"/>
    <lineage>
        <taxon>Eukaryota</taxon>
        <taxon>Viridiplantae</taxon>
        <taxon>Streptophyta</taxon>
        <taxon>Embryophyta</taxon>
        <taxon>Tracheophyta</taxon>
        <taxon>Spermatophyta</taxon>
        <taxon>Magnoliopsida</taxon>
        <taxon>Liliopsida</taxon>
        <taxon>Asparagales</taxon>
        <taxon>Orchidaceae</taxon>
        <taxon>Vanilloideae</taxon>
        <taxon>Vanilleae</taxon>
        <taxon>Vanilla</taxon>
    </lineage>
</organism>
<name>A0A835U9H1_VANPL</name>
<sequence length="130" mass="15417">MRERDLVEEEAVRLRNVVRRQRKELKSRMVEVEREESEQKRVVDERANARYKQVMLEAYDQQCDEATKIFVEYQKQLHQYVSQAKDIRRLITDSAADSIGEIHLHNEKEAVYIMVKGSKSSDDVIFIETS</sequence>
<dbReference type="Pfam" id="PF14817">
    <property type="entry name" value="HAUS5"/>
    <property type="match status" value="1"/>
</dbReference>
<keyword evidence="3" id="KW-1185">Reference proteome</keyword>
<evidence type="ECO:0000313" key="3">
    <source>
        <dbReference type="Proteomes" id="UP000636800"/>
    </source>
</evidence>